<feature type="non-terminal residue" evidence="1">
    <location>
        <position position="1"/>
    </location>
</feature>
<organism evidence="1">
    <name type="scientific">uncultured Thermomicrobiales bacterium</name>
    <dbReference type="NCBI Taxonomy" id="1645740"/>
    <lineage>
        <taxon>Bacteria</taxon>
        <taxon>Pseudomonadati</taxon>
        <taxon>Thermomicrobiota</taxon>
        <taxon>Thermomicrobia</taxon>
        <taxon>Thermomicrobiales</taxon>
        <taxon>environmental samples</taxon>
    </lineage>
</organism>
<proteinExistence type="predicted"/>
<accession>A0A6J4U7K7</accession>
<dbReference type="EMBL" id="CADCWE010000128">
    <property type="protein sequence ID" value="CAA9542054.1"/>
    <property type="molecule type" value="Genomic_DNA"/>
</dbReference>
<dbReference type="AlphaFoldDB" id="A0A6J4U7K7"/>
<feature type="non-terminal residue" evidence="1">
    <location>
        <position position="47"/>
    </location>
</feature>
<sequence>WKPMATIDRALAGRAFADLLAEKNRATRRCSAWSPSSIVPYAPRLSI</sequence>
<protein>
    <submittedName>
        <fullName evidence="1">Uncharacterized protein</fullName>
    </submittedName>
</protein>
<evidence type="ECO:0000313" key="1">
    <source>
        <dbReference type="EMBL" id="CAA9542054.1"/>
    </source>
</evidence>
<reference evidence="1" key="1">
    <citation type="submission" date="2020-02" db="EMBL/GenBank/DDBJ databases">
        <authorList>
            <person name="Meier V. D."/>
        </authorList>
    </citation>
    <scope>NUCLEOTIDE SEQUENCE</scope>
    <source>
        <strain evidence="1">AVDCRST_MAG73</strain>
    </source>
</reference>
<name>A0A6J4U7K7_9BACT</name>
<gene>
    <name evidence="1" type="ORF">AVDCRST_MAG73-2039</name>
</gene>